<proteinExistence type="predicted"/>
<dbReference type="InterPro" id="IPR011051">
    <property type="entry name" value="RmlC_Cupin_sf"/>
</dbReference>
<name>A0ABS9XHQ0_9ACTN</name>
<dbReference type="InterPro" id="IPR051610">
    <property type="entry name" value="GPI/OXD"/>
</dbReference>
<dbReference type="EMBL" id="JALDAX010000006">
    <property type="protein sequence ID" value="MCI3241565.1"/>
    <property type="molecule type" value="Genomic_DNA"/>
</dbReference>
<dbReference type="Pfam" id="PF07883">
    <property type="entry name" value="Cupin_2"/>
    <property type="match status" value="1"/>
</dbReference>
<organism evidence="3 4">
    <name type="scientific">Streptomyces spinosisporus</name>
    <dbReference type="NCBI Taxonomy" id="2927582"/>
    <lineage>
        <taxon>Bacteria</taxon>
        <taxon>Bacillati</taxon>
        <taxon>Actinomycetota</taxon>
        <taxon>Actinomycetes</taxon>
        <taxon>Kitasatosporales</taxon>
        <taxon>Streptomycetaceae</taxon>
        <taxon>Streptomyces</taxon>
    </lineage>
</organism>
<comment type="caution">
    <text evidence="3">The sequence shown here is derived from an EMBL/GenBank/DDBJ whole genome shotgun (WGS) entry which is preliminary data.</text>
</comment>
<keyword evidence="1" id="KW-0479">Metal-binding</keyword>
<dbReference type="PANTHER" id="PTHR35848">
    <property type="entry name" value="OXALATE-BINDING PROTEIN"/>
    <property type="match status" value="1"/>
</dbReference>
<accession>A0ABS9XHQ0</accession>
<dbReference type="InterPro" id="IPR013096">
    <property type="entry name" value="Cupin_2"/>
</dbReference>
<dbReference type="Gene3D" id="2.60.120.10">
    <property type="entry name" value="Jelly Rolls"/>
    <property type="match status" value="2"/>
</dbReference>
<dbReference type="SUPFAM" id="SSF51182">
    <property type="entry name" value="RmlC-like cupins"/>
    <property type="match status" value="2"/>
</dbReference>
<dbReference type="Proteomes" id="UP001165270">
    <property type="component" value="Unassembled WGS sequence"/>
</dbReference>
<dbReference type="InterPro" id="IPR014710">
    <property type="entry name" value="RmlC-like_jellyroll"/>
</dbReference>
<evidence type="ECO:0000256" key="1">
    <source>
        <dbReference type="ARBA" id="ARBA00022723"/>
    </source>
</evidence>
<feature type="domain" description="Cupin type-2" evidence="2">
    <location>
        <begin position="201"/>
        <end position="263"/>
    </location>
</feature>
<dbReference type="RefSeq" id="WP_242710232.1">
    <property type="nucleotide sequence ID" value="NZ_JALDAX010000006.1"/>
</dbReference>
<evidence type="ECO:0000259" key="2">
    <source>
        <dbReference type="Pfam" id="PF07883"/>
    </source>
</evidence>
<reference evidence="3" key="1">
    <citation type="submission" date="2022-03" db="EMBL/GenBank/DDBJ databases">
        <title>Streptomyces 7R015 and 7R016 isolated from Barleria lupulina in Thailand.</title>
        <authorList>
            <person name="Kanchanasin P."/>
            <person name="Phongsopitanun W."/>
            <person name="Tanasupawat S."/>
        </authorList>
    </citation>
    <scope>NUCLEOTIDE SEQUENCE</scope>
    <source>
        <strain evidence="3">7R016</strain>
    </source>
</reference>
<protein>
    <submittedName>
        <fullName evidence="3">Cupin domain-containing protein</fullName>
    </submittedName>
</protein>
<gene>
    <name evidence="3" type="ORF">MQN93_17750</name>
</gene>
<evidence type="ECO:0000313" key="4">
    <source>
        <dbReference type="Proteomes" id="UP001165270"/>
    </source>
</evidence>
<evidence type="ECO:0000313" key="3">
    <source>
        <dbReference type="EMBL" id="MCI3241565.1"/>
    </source>
</evidence>
<sequence length="290" mass="31734">MAYHISRAAEREWVDVKDVPGLRQALMVGEVHGSHHMEVSLYELAPGASLGWNRCPFEESWFITAGNGRAALAGLEYDLGSGDYGVAPVGLAHSLSAGDQGLSWFSVRAPKPPAFDGARSSISAQPLSGEYLGRPSETDPRHRFVGHYSESDDVVPFGDLSMPGYHGPNIKNIGIRMMVDQLLGAQHHTTFIAGIAARSGPGRAAKVHYHPFEEIYYFIGGGMRGWIDGNEEVTETGDLVWVSTDGTHGFVNEREEPARWIEVQSPVPPTSDAFFFPDDWRALPQEDGTR</sequence>
<keyword evidence="4" id="KW-1185">Reference proteome</keyword>